<keyword evidence="2" id="KW-1185">Reference proteome</keyword>
<sequence length="138" mass="15468">MAGKVVSFEYVDKKQLSDITVFTRLTDAFLLAVSRADDAVLVAKKDTLTFTVGYDSFLRLMDQLVFYPSMVDAFNKADARMKEFDAQRSSFGARLTDAFRYQGLMTSGQPLAVCEEKIDLVDDLKVSIKRYGLAKAPK</sequence>
<reference evidence="1 2" key="1">
    <citation type="journal article" date="2011" name="BMC Genomics">
        <title>Genomic insights into an obligate epibiotic bacterial predator: Micavibrio aeruginosavorus ARL-13.</title>
        <authorList>
            <person name="Wang Z."/>
            <person name="Kadouri D."/>
            <person name="Wu M."/>
        </authorList>
    </citation>
    <scope>NUCLEOTIDE SEQUENCE [LARGE SCALE GENOMIC DNA]</scope>
    <source>
        <strain evidence="1 2">ARL-13</strain>
    </source>
</reference>
<name>G2KRA5_MICAA</name>
<proteinExistence type="predicted"/>
<dbReference type="EMBL" id="CP002382">
    <property type="protein sequence ID" value="AEP09152.1"/>
    <property type="molecule type" value="Genomic_DNA"/>
</dbReference>
<dbReference type="KEGG" id="mai:MICA_818"/>
<dbReference type="HOGENOM" id="CLU_1852905_0_0_5"/>
<dbReference type="Proteomes" id="UP000009286">
    <property type="component" value="Chromosome"/>
</dbReference>
<evidence type="ECO:0000313" key="1">
    <source>
        <dbReference type="EMBL" id="AEP09152.1"/>
    </source>
</evidence>
<gene>
    <name evidence="1" type="ordered locus">MICA_818</name>
</gene>
<dbReference type="AlphaFoldDB" id="G2KRA5"/>
<accession>G2KRA5</accession>
<evidence type="ECO:0000313" key="2">
    <source>
        <dbReference type="Proteomes" id="UP000009286"/>
    </source>
</evidence>
<organism evidence="1 2">
    <name type="scientific">Micavibrio aeruginosavorus (strain ARL-13)</name>
    <dbReference type="NCBI Taxonomy" id="856793"/>
    <lineage>
        <taxon>Bacteria</taxon>
        <taxon>Pseudomonadati</taxon>
        <taxon>Bdellovibrionota</taxon>
        <taxon>Bdellovibrionia</taxon>
        <taxon>Bdellovibrionales</taxon>
        <taxon>Pseudobdellovibrionaceae</taxon>
        <taxon>Micavibrio</taxon>
    </lineage>
</organism>
<dbReference type="OrthoDB" id="9828051at2"/>
<dbReference type="RefSeq" id="WP_014102375.1">
    <property type="nucleotide sequence ID" value="NC_016026.1"/>
</dbReference>
<protein>
    <submittedName>
        <fullName evidence="1">Uncharacterized protein</fullName>
    </submittedName>
</protein>